<dbReference type="SUPFAM" id="SSF55073">
    <property type="entry name" value="Nucleotide cyclase"/>
    <property type="match status" value="1"/>
</dbReference>
<dbReference type="GO" id="GO:0052621">
    <property type="term" value="F:diguanylate cyclase activity"/>
    <property type="evidence" value="ECO:0007669"/>
    <property type="project" value="UniProtKB-EC"/>
</dbReference>
<dbReference type="NCBIfam" id="TIGR00254">
    <property type="entry name" value="GGDEF"/>
    <property type="match status" value="1"/>
</dbReference>
<comment type="caution">
    <text evidence="5">The sequence shown here is derived from an EMBL/GenBank/DDBJ whole genome shotgun (WGS) entry which is preliminary data.</text>
</comment>
<gene>
    <name evidence="5" type="ORF">AF76_07785</name>
</gene>
<keyword evidence="3" id="KW-0472">Membrane</keyword>
<evidence type="ECO:0000256" key="2">
    <source>
        <dbReference type="ARBA" id="ARBA00034247"/>
    </source>
</evidence>
<evidence type="ECO:0000256" key="1">
    <source>
        <dbReference type="ARBA" id="ARBA00012528"/>
    </source>
</evidence>
<name>A0A837J527_9BACT</name>
<dbReference type="InterPro" id="IPR000160">
    <property type="entry name" value="GGDEF_dom"/>
</dbReference>
<keyword evidence="3" id="KW-0812">Transmembrane</keyword>
<proteinExistence type="predicted"/>
<dbReference type="RefSeq" id="WP_046991915.1">
    <property type="nucleotide sequence ID" value="NZ_JAIS01000086.1"/>
</dbReference>
<dbReference type="InterPro" id="IPR029787">
    <property type="entry name" value="Nucleotide_cyclase"/>
</dbReference>
<evidence type="ECO:0000259" key="4">
    <source>
        <dbReference type="PROSITE" id="PS50887"/>
    </source>
</evidence>
<evidence type="ECO:0000313" key="5">
    <source>
        <dbReference type="EMBL" id="KLE00402.1"/>
    </source>
</evidence>
<feature type="transmembrane region" description="Helical" evidence="3">
    <location>
        <begin position="20"/>
        <end position="41"/>
    </location>
</feature>
<dbReference type="Pfam" id="PF00990">
    <property type="entry name" value="GGDEF"/>
    <property type="match status" value="1"/>
</dbReference>
<comment type="catalytic activity">
    <reaction evidence="2">
        <text>2 GTP = 3',3'-c-di-GMP + 2 diphosphate</text>
        <dbReference type="Rhea" id="RHEA:24898"/>
        <dbReference type="ChEBI" id="CHEBI:33019"/>
        <dbReference type="ChEBI" id="CHEBI:37565"/>
        <dbReference type="ChEBI" id="CHEBI:58805"/>
        <dbReference type="EC" id="2.7.7.65"/>
    </reaction>
</comment>
<dbReference type="InterPro" id="IPR029151">
    <property type="entry name" value="Sensor-like_sf"/>
</dbReference>
<protein>
    <recommendedName>
        <fullName evidence="1">diguanylate cyclase</fullName>
        <ecNumber evidence="1">2.7.7.65</ecNumber>
    </recommendedName>
</protein>
<feature type="transmembrane region" description="Helical" evidence="3">
    <location>
        <begin position="325"/>
        <end position="348"/>
    </location>
</feature>
<keyword evidence="3" id="KW-1133">Transmembrane helix</keyword>
<dbReference type="Gene3D" id="6.10.340.10">
    <property type="match status" value="1"/>
</dbReference>
<dbReference type="EC" id="2.7.7.65" evidence="1"/>
<dbReference type="EMBL" id="JAIS01000086">
    <property type="protein sequence ID" value="KLE00402.1"/>
    <property type="molecule type" value="Genomic_DNA"/>
</dbReference>
<dbReference type="Proteomes" id="UP000035526">
    <property type="component" value="Unassembled WGS sequence"/>
</dbReference>
<dbReference type="SMART" id="SM00267">
    <property type="entry name" value="GGDEF"/>
    <property type="match status" value="1"/>
</dbReference>
<reference evidence="5 6" key="1">
    <citation type="submission" date="2014-01" db="EMBL/GenBank/DDBJ databases">
        <title>Development of a Comparative Genomic Fingerprinting Assay for High Resolution Genotyping of Arcobacter butzleri.</title>
        <authorList>
            <person name="Webb A.L."/>
            <person name="Inglis G.D."/>
            <person name="Kruczkiewicz P."/>
            <person name="Selinger L.B."/>
            <person name="Taboada E.N."/>
        </authorList>
    </citation>
    <scope>NUCLEOTIDE SEQUENCE [LARGE SCALE GENOMIC DNA]</scope>
    <source>
        <strain evidence="5 6">L351</strain>
    </source>
</reference>
<dbReference type="SUPFAM" id="SSF103190">
    <property type="entry name" value="Sensory domain-like"/>
    <property type="match status" value="1"/>
</dbReference>
<evidence type="ECO:0000313" key="6">
    <source>
        <dbReference type="Proteomes" id="UP000035526"/>
    </source>
</evidence>
<dbReference type="InterPro" id="IPR050469">
    <property type="entry name" value="Diguanylate_Cyclase"/>
</dbReference>
<dbReference type="AlphaFoldDB" id="A0A837J527"/>
<evidence type="ECO:0000256" key="3">
    <source>
        <dbReference type="SAM" id="Phobius"/>
    </source>
</evidence>
<dbReference type="Gene3D" id="3.30.450.20">
    <property type="entry name" value="PAS domain"/>
    <property type="match status" value="1"/>
</dbReference>
<dbReference type="PANTHER" id="PTHR45138">
    <property type="entry name" value="REGULATORY COMPONENTS OF SENSORY TRANSDUCTION SYSTEM"/>
    <property type="match status" value="1"/>
</dbReference>
<dbReference type="PROSITE" id="PS50887">
    <property type="entry name" value="GGDEF"/>
    <property type="match status" value="1"/>
</dbReference>
<dbReference type="FunFam" id="3.30.70.270:FF:000001">
    <property type="entry name" value="Diguanylate cyclase domain protein"/>
    <property type="match status" value="1"/>
</dbReference>
<dbReference type="InterPro" id="IPR043128">
    <property type="entry name" value="Rev_trsase/Diguanyl_cyclase"/>
</dbReference>
<dbReference type="PANTHER" id="PTHR45138:SF9">
    <property type="entry name" value="DIGUANYLATE CYCLASE DGCM-RELATED"/>
    <property type="match status" value="1"/>
</dbReference>
<dbReference type="CDD" id="cd01949">
    <property type="entry name" value="GGDEF"/>
    <property type="match status" value="1"/>
</dbReference>
<sequence length="583" mass="67462">MDKLISKILKKELSLKSTILSLFSFILTILIIVLSSQLLYFSKKISIESIDLQLNGLVQNIQTTIKDNENLNINIVNMLSLMNEKDHFNLYINILKSHPHLYSVYTGYNDGSFYEIINLDVNELLKTTYKTKNIDRWLLIKISAQTPNKRELLLFDEDLNLTSSKVEDNSYDPRNRPWYESAILNENTIKTPPYKYSHINNVGITYAKDVKKSKNVVGIDVLTQDFTTLYKKHINQDFINVVIFQENGLVLSSSNKDNSLFEKFFEKNKNKNINDYKELKVVDINKKEYITKIVQLDTLNKQEYIVIFADYEKITEPYLSQTFKLLLTFIIIALLMFPIMIYLSGIIIKPIYNLVKQSIKIKNRKYNDVSQIESPILEIALLSASFENMAQSINSYQNSLEDKVKQRTEELLAKNEELLKLSITDNLTKLYNRVKLDKSLQDEINRSQRYNTNFSIILLDIDYFKKVNDNFGHQIGDEVLIESAQVLSKNIRNVDILGRWGGEEFLVICPETKIEDAIKVASHINAAIKLHKFTTYPNTITISLGVATFSKHIKNVDDIILNADKALYQAKEEGRDKVIAFYE</sequence>
<organism evidence="5 6">
    <name type="scientific">Aliarcobacter butzleri L351</name>
    <dbReference type="NCBI Taxonomy" id="1447259"/>
    <lineage>
        <taxon>Bacteria</taxon>
        <taxon>Pseudomonadati</taxon>
        <taxon>Campylobacterota</taxon>
        <taxon>Epsilonproteobacteria</taxon>
        <taxon>Campylobacterales</taxon>
        <taxon>Arcobacteraceae</taxon>
        <taxon>Aliarcobacter</taxon>
    </lineage>
</organism>
<dbReference type="Gene3D" id="3.30.70.270">
    <property type="match status" value="1"/>
</dbReference>
<accession>A0A837J527</accession>
<feature type="domain" description="GGDEF" evidence="4">
    <location>
        <begin position="452"/>
        <end position="583"/>
    </location>
</feature>